<dbReference type="InterPro" id="IPR036866">
    <property type="entry name" value="RibonucZ/Hydroxyglut_hydro"/>
</dbReference>
<gene>
    <name evidence="5" type="ORF">DLM86_09855</name>
</gene>
<reference evidence="5 6" key="1">
    <citation type="submission" date="2018-05" db="EMBL/GenBank/DDBJ databases">
        <title>Paenibacillus flagellatus sp. nov., isolated from selenium mineral soil.</title>
        <authorList>
            <person name="Dai X."/>
        </authorList>
    </citation>
    <scope>NUCLEOTIDE SEQUENCE [LARGE SCALE GENOMIC DNA]</scope>
    <source>
        <strain evidence="5 6">DXL2</strain>
    </source>
</reference>
<dbReference type="InterPro" id="IPR001279">
    <property type="entry name" value="Metallo-B-lactamas"/>
</dbReference>
<comment type="function">
    <text evidence="2">Counteracts the endogenous Pycsar antiviral defense system. Phosphodiesterase that enables metal-dependent hydrolysis of host cyclic nucleotide Pycsar defense signals such as cCMP and cUMP.</text>
</comment>
<sequence>MDELTFLGTGDSMGVPRVYCDCAVCTEARSTGRNRRFRSSAILDTTDGPLLIDCGPDWVAQMEAIGRRSLENALVTHPHHDHIAGLPEWLDACRWTKSKGSVYAPAVVFDTIRRQYPWLERKLTFVANDGGMRFGGWTIVPWEVCHGKNGTSFAYRFEKDGYAWAYCSDAIRLSEQQKKPLHGLNMLVLGTNFYKEDAPLDTRSVYDMTEAFDLIRETKPKRALFTHMSHGVDVDAGYPLPDGVELAVQGLKVRLG</sequence>
<dbReference type="EMBL" id="QJVJ01000004">
    <property type="protein sequence ID" value="PYI54847.1"/>
    <property type="molecule type" value="Genomic_DNA"/>
</dbReference>
<protein>
    <submittedName>
        <fullName evidence="5">MBL fold metallo-hydrolase</fullName>
    </submittedName>
</protein>
<dbReference type="PANTHER" id="PTHR42663:SF6">
    <property type="entry name" value="HYDROLASE C777.06C-RELATED"/>
    <property type="match status" value="1"/>
</dbReference>
<keyword evidence="5" id="KW-0378">Hydrolase</keyword>
<evidence type="ECO:0000256" key="3">
    <source>
        <dbReference type="ARBA" id="ARBA00048505"/>
    </source>
</evidence>
<dbReference type="OrthoDB" id="9800940at2"/>
<dbReference type="Pfam" id="PF12706">
    <property type="entry name" value="Lactamase_B_2"/>
    <property type="match status" value="1"/>
</dbReference>
<organism evidence="5 6">
    <name type="scientific">Paenibacillus flagellatus</name>
    <dbReference type="NCBI Taxonomy" id="2211139"/>
    <lineage>
        <taxon>Bacteria</taxon>
        <taxon>Bacillati</taxon>
        <taxon>Bacillota</taxon>
        <taxon>Bacilli</taxon>
        <taxon>Bacillales</taxon>
        <taxon>Paenibacillaceae</taxon>
        <taxon>Paenibacillus</taxon>
    </lineage>
</organism>
<comment type="catalytic activity">
    <reaction evidence="3">
        <text>3',5'-cyclic UMP + H2O = UMP + H(+)</text>
        <dbReference type="Rhea" id="RHEA:70575"/>
        <dbReference type="ChEBI" id="CHEBI:15377"/>
        <dbReference type="ChEBI" id="CHEBI:15378"/>
        <dbReference type="ChEBI" id="CHEBI:57865"/>
        <dbReference type="ChEBI" id="CHEBI:184387"/>
    </reaction>
    <physiologicalReaction direction="left-to-right" evidence="3">
        <dbReference type="Rhea" id="RHEA:70576"/>
    </physiologicalReaction>
</comment>
<dbReference type="Proteomes" id="UP000247476">
    <property type="component" value="Unassembled WGS sequence"/>
</dbReference>
<dbReference type="SMART" id="SM00849">
    <property type="entry name" value="Lactamase_B"/>
    <property type="match status" value="1"/>
</dbReference>
<dbReference type="SUPFAM" id="SSF56281">
    <property type="entry name" value="Metallo-hydrolase/oxidoreductase"/>
    <property type="match status" value="1"/>
</dbReference>
<dbReference type="CDD" id="cd16279">
    <property type="entry name" value="metallo-hydrolase-like_MBL-fold"/>
    <property type="match status" value="1"/>
</dbReference>
<proteinExistence type="predicted"/>
<dbReference type="AlphaFoldDB" id="A0A2V5KT53"/>
<evidence type="ECO:0000259" key="4">
    <source>
        <dbReference type="SMART" id="SM00849"/>
    </source>
</evidence>
<dbReference type="Gene3D" id="3.60.15.10">
    <property type="entry name" value="Ribonuclease Z/Hydroxyacylglutathione hydrolase-like"/>
    <property type="match status" value="1"/>
</dbReference>
<name>A0A2V5KT53_9BACL</name>
<dbReference type="PANTHER" id="PTHR42663">
    <property type="entry name" value="HYDROLASE C777.06C-RELATED-RELATED"/>
    <property type="match status" value="1"/>
</dbReference>
<accession>A0A2V5KT53</accession>
<evidence type="ECO:0000256" key="1">
    <source>
        <dbReference type="ARBA" id="ARBA00034221"/>
    </source>
</evidence>
<keyword evidence="6" id="KW-1185">Reference proteome</keyword>
<comment type="caution">
    <text evidence="5">The sequence shown here is derived from an EMBL/GenBank/DDBJ whole genome shotgun (WGS) entry which is preliminary data.</text>
</comment>
<dbReference type="GO" id="GO:0016787">
    <property type="term" value="F:hydrolase activity"/>
    <property type="evidence" value="ECO:0007669"/>
    <property type="project" value="UniProtKB-KW"/>
</dbReference>
<feature type="domain" description="Metallo-beta-lactamase" evidence="4">
    <location>
        <begin position="37"/>
        <end position="227"/>
    </location>
</feature>
<evidence type="ECO:0000313" key="5">
    <source>
        <dbReference type="EMBL" id="PYI54847.1"/>
    </source>
</evidence>
<comment type="catalytic activity">
    <reaction evidence="1">
        <text>3',5'-cyclic CMP + H2O = CMP + H(+)</text>
        <dbReference type="Rhea" id="RHEA:72675"/>
        <dbReference type="ChEBI" id="CHEBI:15377"/>
        <dbReference type="ChEBI" id="CHEBI:15378"/>
        <dbReference type="ChEBI" id="CHEBI:58003"/>
        <dbReference type="ChEBI" id="CHEBI:60377"/>
    </reaction>
    <physiologicalReaction direction="left-to-right" evidence="1">
        <dbReference type="Rhea" id="RHEA:72676"/>
    </physiologicalReaction>
</comment>
<evidence type="ECO:0000256" key="2">
    <source>
        <dbReference type="ARBA" id="ARBA00034301"/>
    </source>
</evidence>
<evidence type="ECO:0000313" key="6">
    <source>
        <dbReference type="Proteomes" id="UP000247476"/>
    </source>
</evidence>
<dbReference type="RefSeq" id="WP_110839842.1">
    <property type="nucleotide sequence ID" value="NZ_QJVJ01000004.1"/>
</dbReference>